<dbReference type="Pfam" id="PF02417">
    <property type="entry name" value="Chromate_transp"/>
    <property type="match status" value="1"/>
</dbReference>
<keyword evidence="6 7" id="KW-0472">Membrane</keyword>
<organism evidence="8 9">
    <name type="scientific">Aerococcus kribbianus</name>
    <dbReference type="NCBI Taxonomy" id="2999064"/>
    <lineage>
        <taxon>Bacteria</taxon>
        <taxon>Bacillati</taxon>
        <taxon>Bacillota</taxon>
        <taxon>Bacilli</taxon>
        <taxon>Lactobacillales</taxon>
        <taxon>Aerococcaceae</taxon>
        <taxon>Aerococcus</taxon>
    </lineage>
</organism>
<keyword evidence="3" id="KW-1003">Cell membrane</keyword>
<name>A0A9X3FSK2_9LACT</name>
<sequence>MIYLQLFIVFFQIGLFSIGGGLAAIPLIQEQIVDTHAWLSISEFTDLITIAQMTPGPIAINSATFIGIRLAGFAGAVVATLAFITPSVILVMTLAYIYNRHKQLDAVQALLNSLKPAIVAFIASAGISILQTALVDTSQLPGAPFDYVALVLFILAFICLRKTKFDPILIMLSTGLVGGMIYLIL</sequence>
<evidence type="ECO:0000256" key="1">
    <source>
        <dbReference type="ARBA" id="ARBA00004651"/>
    </source>
</evidence>
<dbReference type="InterPro" id="IPR052518">
    <property type="entry name" value="CHR_Transporter"/>
</dbReference>
<reference evidence="8" key="1">
    <citation type="submission" date="2022-12" db="EMBL/GenBank/DDBJ databases">
        <title>Description and comparative metabolic analysis of Aerococcus sp. nov., isolated from the feces of a pig.</title>
        <authorList>
            <person name="Chang Y.-H."/>
        </authorList>
    </citation>
    <scope>NUCLEOTIDE SEQUENCE</scope>
    <source>
        <strain evidence="8">YH-aer222</strain>
    </source>
</reference>
<feature type="transmembrane region" description="Helical" evidence="7">
    <location>
        <begin position="142"/>
        <end position="160"/>
    </location>
</feature>
<proteinExistence type="inferred from homology"/>
<dbReference type="AlphaFoldDB" id="A0A9X3FSK2"/>
<evidence type="ECO:0000256" key="2">
    <source>
        <dbReference type="ARBA" id="ARBA00005262"/>
    </source>
</evidence>
<evidence type="ECO:0000256" key="7">
    <source>
        <dbReference type="SAM" id="Phobius"/>
    </source>
</evidence>
<dbReference type="GO" id="GO:0005886">
    <property type="term" value="C:plasma membrane"/>
    <property type="evidence" value="ECO:0007669"/>
    <property type="project" value="UniProtKB-SubCell"/>
</dbReference>
<comment type="subcellular location">
    <subcellularLocation>
        <location evidence="1">Cell membrane</location>
        <topology evidence="1">Multi-pass membrane protein</topology>
    </subcellularLocation>
</comment>
<keyword evidence="5 7" id="KW-1133">Transmembrane helix</keyword>
<protein>
    <submittedName>
        <fullName evidence="8">Chromate transporter</fullName>
    </submittedName>
</protein>
<dbReference type="PANTHER" id="PTHR43663:SF1">
    <property type="entry name" value="CHROMATE TRANSPORTER"/>
    <property type="match status" value="1"/>
</dbReference>
<feature type="transmembrane region" description="Helical" evidence="7">
    <location>
        <begin position="70"/>
        <end position="97"/>
    </location>
</feature>
<dbReference type="Proteomes" id="UP001146670">
    <property type="component" value="Unassembled WGS sequence"/>
</dbReference>
<feature type="transmembrane region" description="Helical" evidence="7">
    <location>
        <begin position="109"/>
        <end position="130"/>
    </location>
</feature>
<dbReference type="GO" id="GO:0015109">
    <property type="term" value="F:chromate transmembrane transporter activity"/>
    <property type="evidence" value="ECO:0007669"/>
    <property type="project" value="InterPro"/>
</dbReference>
<evidence type="ECO:0000256" key="4">
    <source>
        <dbReference type="ARBA" id="ARBA00022692"/>
    </source>
</evidence>
<accession>A0A9X3FSK2</accession>
<comment type="caution">
    <text evidence="8">The sequence shown here is derived from an EMBL/GenBank/DDBJ whole genome shotgun (WGS) entry which is preliminary data.</text>
</comment>
<dbReference type="RefSeq" id="WP_268752211.1">
    <property type="nucleotide sequence ID" value="NZ_JAPRFQ010000001.1"/>
</dbReference>
<evidence type="ECO:0000256" key="6">
    <source>
        <dbReference type="ARBA" id="ARBA00023136"/>
    </source>
</evidence>
<evidence type="ECO:0000256" key="5">
    <source>
        <dbReference type="ARBA" id="ARBA00022989"/>
    </source>
</evidence>
<dbReference type="InterPro" id="IPR003370">
    <property type="entry name" value="Chromate_transpt"/>
</dbReference>
<keyword evidence="9" id="KW-1185">Reference proteome</keyword>
<evidence type="ECO:0000313" key="8">
    <source>
        <dbReference type="EMBL" id="MCZ0725905.1"/>
    </source>
</evidence>
<dbReference type="EMBL" id="JAPRFR010000001">
    <property type="protein sequence ID" value="MCZ0725905.1"/>
    <property type="molecule type" value="Genomic_DNA"/>
</dbReference>
<feature type="transmembrane region" description="Helical" evidence="7">
    <location>
        <begin position="167"/>
        <end position="184"/>
    </location>
</feature>
<evidence type="ECO:0000256" key="3">
    <source>
        <dbReference type="ARBA" id="ARBA00022475"/>
    </source>
</evidence>
<evidence type="ECO:0000313" key="9">
    <source>
        <dbReference type="Proteomes" id="UP001146670"/>
    </source>
</evidence>
<comment type="similarity">
    <text evidence="2">Belongs to the chromate ion transporter (CHR) (TC 2.A.51) family.</text>
</comment>
<dbReference type="PANTHER" id="PTHR43663">
    <property type="entry name" value="CHROMATE TRANSPORT PROTEIN-RELATED"/>
    <property type="match status" value="1"/>
</dbReference>
<keyword evidence="4 7" id="KW-0812">Transmembrane</keyword>
<gene>
    <name evidence="8" type="ORF">OW157_04885</name>
</gene>